<gene>
    <name evidence="1" type="ORF">Satyrvirus47_2</name>
</gene>
<reference evidence="1" key="1">
    <citation type="submission" date="2018-10" db="EMBL/GenBank/DDBJ databases">
        <title>Hidden diversity of soil giant viruses.</title>
        <authorList>
            <person name="Schulz F."/>
            <person name="Alteio L."/>
            <person name="Goudeau D."/>
            <person name="Ryan E.M."/>
            <person name="Malmstrom R.R."/>
            <person name="Blanchard J."/>
            <person name="Woyke T."/>
        </authorList>
    </citation>
    <scope>NUCLEOTIDE SEQUENCE</scope>
    <source>
        <strain evidence="1">SAV1</strain>
    </source>
</reference>
<sequence length="65" mass="7627">MNPYFSGDDLRKSRTRYDKIFCTDIFSCTELDVIKPEKNNKLVHIIYPYGNLSDHYPVTALLELN</sequence>
<organism evidence="1">
    <name type="scientific">Satyrvirus sp</name>
    <dbReference type="NCBI Taxonomy" id="2487771"/>
    <lineage>
        <taxon>Viruses</taxon>
        <taxon>Varidnaviria</taxon>
        <taxon>Bamfordvirae</taxon>
        <taxon>Nucleocytoviricota</taxon>
        <taxon>Megaviricetes</taxon>
        <taxon>Imitervirales</taxon>
        <taxon>Mimiviridae</taxon>
        <taxon>Megamimivirinae</taxon>
    </lineage>
</organism>
<dbReference type="EMBL" id="MK072483">
    <property type="protein sequence ID" value="AYV85824.1"/>
    <property type="molecule type" value="Genomic_DNA"/>
</dbReference>
<proteinExistence type="predicted"/>
<evidence type="ECO:0000313" key="1">
    <source>
        <dbReference type="EMBL" id="AYV85824.1"/>
    </source>
</evidence>
<accession>A0A3G5AGV1</accession>
<dbReference type="SUPFAM" id="SSF56219">
    <property type="entry name" value="DNase I-like"/>
    <property type="match status" value="1"/>
</dbReference>
<dbReference type="InterPro" id="IPR036691">
    <property type="entry name" value="Endo/exonu/phosph_ase_sf"/>
</dbReference>
<name>A0A3G5AGV1_9VIRU</name>
<protein>
    <submittedName>
        <fullName evidence="1">Putative ORFan</fullName>
    </submittedName>
</protein>